<feature type="transmembrane region" description="Helical" evidence="8">
    <location>
        <begin position="103"/>
        <end position="126"/>
    </location>
</feature>
<organism evidence="10 12">
    <name type="scientific">Streptomyces griseoviridis</name>
    <dbReference type="NCBI Taxonomy" id="45398"/>
    <lineage>
        <taxon>Bacteria</taxon>
        <taxon>Bacillati</taxon>
        <taxon>Actinomycetota</taxon>
        <taxon>Actinomycetes</taxon>
        <taxon>Kitasatosporales</taxon>
        <taxon>Streptomycetaceae</taxon>
        <taxon>Streptomyces</taxon>
    </lineage>
</organism>
<keyword evidence="6 8" id="KW-0472">Membrane</keyword>
<dbReference type="PANTHER" id="PTHR23513:SF11">
    <property type="entry name" value="STAPHYLOFERRIN A TRANSPORTER"/>
    <property type="match status" value="1"/>
</dbReference>
<keyword evidence="3" id="KW-1003">Cell membrane</keyword>
<evidence type="ECO:0000256" key="1">
    <source>
        <dbReference type="ARBA" id="ARBA00004651"/>
    </source>
</evidence>
<keyword evidence="5 8" id="KW-1133">Transmembrane helix</keyword>
<sequence length="525" mass="54685">MLLGARPSCAVPRPRLRGGRRPTPHRPAPGQQRPLSAVPRRPLSPPAHPRAAPRAPCAPCGPVPATAVSRALAPPHVRRRITVSRSTARPGVFSALRVRDYRVYWSTGLVSNTGTAMQGVALDWFVLTLTHSGTAVGWAMGLQFAPVLLFGVWGGVLADRCDRRTLLLWTQSLYAAQATLLTVLVLAGHAPLWSVYLLSFGLGCVFTVENPARLSFVTELVGGHLIPNAAGLNILSLNASRLIGPAIAGVLIGVIGTGWVFAVNAVSFAVVIAGLLTIRPKKRPVRAERTPWAGAGAAGLRYVLGRPDLVAVFTVFGLVSTFAVNFPTTLTLFAGRVFDVGSSGLGFMSTALSVGTIAGTLVATRRSSPRVRTVVTGAVLLGVSEAVAALMPGYYAFLALLLPTGFTLMTLNTAVSAFVQTEVSEAMRGRVMAVYTVISMGGAPIGGPVIGWISQHAGARAGLASGAAVAVLAAVAVALRLRRWSVAVPSSGAPSGNRPKAGSPRRRPAPTDGPPRDRPASGPRV</sequence>
<feature type="compositionally biased region" description="Low complexity" evidence="7">
    <location>
        <begin position="49"/>
        <end position="58"/>
    </location>
</feature>
<dbReference type="OrthoDB" id="9775268at2"/>
<dbReference type="Proteomes" id="UP000271291">
    <property type="component" value="Chromosome"/>
</dbReference>
<feature type="transmembrane region" description="Helical" evidence="8">
    <location>
        <begin position="431"/>
        <end position="453"/>
    </location>
</feature>
<dbReference type="KEGG" id="sgd:ELQ87_00430"/>
<evidence type="ECO:0000313" key="12">
    <source>
        <dbReference type="Proteomes" id="UP000271291"/>
    </source>
</evidence>
<dbReference type="InterPro" id="IPR036259">
    <property type="entry name" value="MFS_trans_sf"/>
</dbReference>
<gene>
    <name evidence="11" type="ORF">DDJ31_38930</name>
    <name evidence="10" type="ORF">ELQ87_00430</name>
</gene>
<feature type="transmembrane region" description="Helical" evidence="8">
    <location>
        <begin position="459"/>
        <end position="479"/>
    </location>
</feature>
<keyword evidence="2" id="KW-0813">Transport</keyword>
<evidence type="ECO:0000256" key="2">
    <source>
        <dbReference type="ARBA" id="ARBA00022448"/>
    </source>
</evidence>
<feature type="transmembrane region" description="Helical" evidence="8">
    <location>
        <begin position="345"/>
        <end position="364"/>
    </location>
</feature>
<feature type="region of interest" description="Disordered" evidence="7">
    <location>
        <begin position="488"/>
        <end position="525"/>
    </location>
</feature>
<name>A0A3Q9KRX5_STRGD</name>
<dbReference type="Gene3D" id="1.20.1250.20">
    <property type="entry name" value="MFS general substrate transporter like domains"/>
    <property type="match status" value="1"/>
</dbReference>
<dbReference type="PROSITE" id="PS50850">
    <property type="entry name" value="MFS"/>
    <property type="match status" value="1"/>
</dbReference>
<feature type="transmembrane region" description="Helical" evidence="8">
    <location>
        <begin position="397"/>
        <end position="419"/>
    </location>
</feature>
<evidence type="ECO:0000313" key="10">
    <source>
        <dbReference type="EMBL" id="AZS82933.1"/>
    </source>
</evidence>
<dbReference type="EMBL" id="CP029078">
    <property type="protein sequence ID" value="QCN90217.1"/>
    <property type="molecule type" value="Genomic_DNA"/>
</dbReference>
<accession>A0A3Q9KRX5</accession>
<dbReference type="SUPFAM" id="SSF103473">
    <property type="entry name" value="MFS general substrate transporter"/>
    <property type="match status" value="1"/>
</dbReference>
<evidence type="ECO:0000313" key="11">
    <source>
        <dbReference type="EMBL" id="QCN90217.1"/>
    </source>
</evidence>
<evidence type="ECO:0000313" key="13">
    <source>
        <dbReference type="Proteomes" id="UP000501753"/>
    </source>
</evidence>
<dbReference type="PANTHER" id="PTHR23513">
    <property type="entry name" value="INTEGRAL MEMBRANE EFFLUX PROTEIN-RELATED"/>
    <property type="match status" value="1"/>
</dbReference>
<reference evidence="10 12" key="2">
    <citation type="submission" date="2018-12" db="EMBL/GenBank/DDBJ databases">
        <title>Streptomyces griseoviridis F1-27 complete genome.</title>
        <authorList>
            <person name="Mariita R.M."/>
            <person name="Sello J.K."/>
        </authorList>
    </citation>
    <scope>NUCLEOTIDE SEQUENCE [LARGE SCALE GENOMIC DNA]</scope>
    <source>
        <strain evidence="10 12">F1-27</strain>
    </source>
</reference>
<proteinExistence type="predicted"/>
<feature type="transmembrane region" description="Helical" evidence="8">
    <location>
        <begin position="246"/>
        <end position="276"/>
    </location>
</feature>
<feature type="transmembrane region" description="Helical" evidence="8">
    <location>
        <begin position="371"/>
        <end position="391"/>
    </location>
</feature>
<dbReference type="InterPro" id="IPR010290">
    <property type="entry name" value="TM_effector"/>
</dbReference>
<dbReference type="InterPro" id="IPR020846">
    <property type="entry name" value="MFS_dom"/>
</dbReference>
<evidence type="ECO:0000256" key="5">
    <source>
        <dbReference type="ARBA" id="ARBA00022989"/>
    </source>
</evidence>
<dbReference type="Proteomes" id="UP000501753">
    <property type="component" value="Chromosome"/>
</dbReference>
<comment type="subcellular location">
    <subcellularLocation>
        <location evidence="1">Cell membrane</location>
        <topology evidence="1">Multi-pass membrane protein</topology>
    </subcellularLocation>
</comment>
<evidence type="ECO:0000256" key="4">
    <source>
        <dbReference type="ARBA" id="ARBA00022692"/>
    </source>
</evidence>
<reference evidence="11 13" key="1">
    <citation type="submission" date="2018-04" db="EMBL/GenBank/DDBJ databases">
        <title>Complete genome sequences of Streptomyces griseoviridis K61 and characterization of antagonistic properties of biological control agents.</title>
        <authorList>
            <person name="Mariita R.M."/>
            <person name="Sello J.K."/>
        </authorList>
    </citation>
    <scope>NUCLEOTIDE SEQUENCE [LARGE SCALE GENOMIC DNA]</scope>
    <source>
        <strain evidence="11 13">K61</strain>
    </source>
</reference>
<feature type="domain" description="Major facilitator superfamily (MFS) profile" evidence="9">
    <location>
        <begin position="294"/>
        <end position="525"/>
    </location>
</feature>
<dbReference type="Pfam" id="PF05977">
    <property type="entry name" value="MFS_3"/>
    <property type="match status" value="1"/>
</dbReference>
<dbReference type="GO" id="GO:0005886">
    <property type="term" value="C:plasma membrane"/>
    <property type="evidence" value="ECO:0007669"/>
    <property type="project" value="UniProtKB-SubCell"/>
</dbReference>
<protein>
    <submittedName>
        <fullName evidence="10">MFS transporter</fullName>
    </submittedName>
</protein>
<feature type="transmembrane region" description="Helical" evidence="8">
    <location>
        <begin position="138"/>
        <end position="158"/>
    </location>
</feature>
<feature type="compositionally biased region" description="Basic residues" evidence="7">
    <location>
        <begin position="14"/>
        <end position="24"/>
    </location>
</feature>
<dbReference type="AlphaFoldDB" id="A0A3Q9KRX5"/>
<dbReference type="EMBL" id="CP034687">
    <property type="protein sequence ID" value="AZS82933.1"/>
    <property type="molecule type" value="Genomic_DNA"/>
</dbReference>
<evidence type="ECO:0000256" key="3">
    <source>
        <dbReference type="ARBA" id="ARBA00022475"/>
    </source>
</evidence>
<dbReference type="CDD" id="cd06173">
    <property type="entry name" value="MFS_MefA_like"/>
    <property type="match status" value="1"/>
</dbReference>
<keyword evidence="13" id="KW-1185">Reference proteome</keyword>
<evidence type="ECO:0000256" key="8">
    <source>
        <dbReference type="SAM" id="Phobius"/>
    </source>
</evidence>
<keyword evidence="4 8" id="KW-0812">Transmembrane</keyword>
<evidence type="ECO:0000256" key="6">
    <source>
        <dbReference type="ARBA" id="ARBA00023136"/>
    </source>
</evidence>
<evidence type="ECO:0000259" key="9">
    <source>
        <dbReference type="PROSITE" id="PS50850"/>
    </source>
</evidence>
<feature type="region of interest" description="Disordered" evidence="7">
    <location>
        <begin position="1"/>
        <end position="58"/>
    </location>
</feature>
<dbReference type="GO" id="GO:0022857">
    <property type="term" value="F:transmembrane transporter activity"/>
    <property type="evidence" value="ECO:0007669"/>
    <property type="project" value="InterPro"/>
</dbReference>
<feature type="transmembrane region" description="Helical" evidence="8">
    <location>
        <begin position="309"/>
        <end position="333"/>
    </location>
</feature>
<evidence type="ECO:0000256" key="7">
    <source>
        <dbReference type="SAM" id="MobiDB-lite"/>
    </source>
</evidence>